<gene>
    <name evidence="1" type="ORF">CCACVL1_12222</name>
</gene>
<accession>A0A1R3IGR1</accession>
<reference evidence="1 2" key="1">
    <citation type="submission" date="2013-09" db="EMBL/GenBank/DDBJ databases">
        <title>Corchorus capsularis genome sequencing.</title>
        <authorList>
            <person name="Alam M."/>
            <person name="Haque M.S."/>
            <person name="Islam M.S."/>
            <person name="Emdad E.M."/>
            <person name="Islam M.M."/>
            <person name="Ahmed B."/>
            <person name="Halim A."/>
            <person name="Hossen Q.M.M."/>
            <person name="Hossain M.Z."/>
            <person name="Ahmed R."/>
            <person name="Khan M.M."/>
            <person name="Islam R."/>
            <person name="Rashid M.M."/>
            <person name="Khan S.A."/>
            <person name="Rahman M.S."/>
            <person name="Alam M."/>
        </authorList>
    </citation>
    <scope>NUCLEOTIDE SEQUENCE [LARGE SCALE GENOMIC DNA]</scope>
    <source>
        <strain evidence="2">cv. CVL-1</strain>
        <tissue evidence="1">Whole seedling</tissue>
    </source>
</reference>
<protein>
    <submittedName>
        <fullName evidence="1">Uncharacterized protein</fullName>
    </submittedName>
</protein>
<dbReference type="Gramene" id="OMO81778">
    <property type="protein sequence ID" value="OMO81778"/>
    <property type="gene ID" value="CCACVL1_12222"/>
</dbReference>
<name>A0A1R3IGR1_COCAP</name>
<dbReference type="Proteomes" id="UP000188268">
    <property type="component" value="Unassembled WGS sequence"/>
</dbReference>
<dbReference type="EMBL" id="AWWV01010084">
    <property type="protein sequence ID" value="OMO81778.1"/>
    <property type="molecule type" value="Genomic_DNA"/>
</dbReference>
<organism evidence="1 2">
    <name type="scientific">Corchorus capsularis</name>
    <name type="common">Jute</name>
    <dbReference type="NCBI Taxonomy" id="210143"/>
    <lineage>
        <taxon>Eukaryota</taxon>
        <taxon>Viridiplantae</taxon>
        <taxon>Streptophyta</taxon>
        <taxon>Embryophyta</taxon>
        <taxon>Tracheophyta</taxon>
        <taxon>Spermatophyta</taxon>
        <taxon>Magnoliopsida</taxon>
        <taxon>eudicotyledons</taxon>
        <taxon>Gunneridae</taxon>
        <taxon>Pentapetalae</taxon>
        <taxon>rosids</taxon>
        <taxon>malvids</taxon>
        <taxon>Malvales</taxon>
        <taxon>Malvaceae</taxon>
        <taxon>Grewioideae</taxon>
        <taxon>Apeibeae</taxon>
        <taxon>Corchorus</taxon>
    </lineage>
</organism>
<dbReference type="AlphaFoldDB" id="A0A1R3IGR1"/>
<sequence length="23" mass="2856">MEHKSALVGRRYAKHSFRFERHI</sequence>
<proteinExistence type="predicted"/>
<keyword evidence="2" id="KW-1185">Reference proteome</keyword>
<evidence type="ECO:0000313" key="1">
    <source>
        <dbReference type="EMBL" id="OMO81778.1"/>
    </source>
</evidence>
<comment type="caution">
    <text evidence="1">The sequence shown here is derived from an EMBL/GenBank/DDBJ whole genome shotgun (WGS) entry which is preliminary data.</text>
</comment>
<evidence type="ECO:0000313" key="2">
    <source>
        <dbReference type="Proteomes" id="UP000188268"/>
    </source>
</evidence>